<comment type="caution">
    <text evidence="1">The sequence shown here is derived from an EMBL/GenBank/DDBJ whole genome shotgun (WGS) entry which is preliminary data.</text>
</comment>
<evidence type="ECO:0000313" key="2">
    <source>
        <dbReference type="Proteomes" id="UP000681075"/>
    </source>
</evidence>
<protein>
    <submittedName>
        <fullName evidence="1">Uncharacterized protein</fullName>
    </submittedName>
</protein>
<dbReference type="Gene3D" id="3.40.50.2000">
    <property type="entry name" value="Glycogen Phosphorylase B"/>
    <property type="match status" value="1"/>
</dbReference>
<organism evidence="1 2">
    <name type="scientific">Roseiterribacter gracilis</name>
    <dbReference type="NCBI Taxonomy" id="2812848"/>
    <lineage>
        <taxon>Bacteria</taxon>
        <taxon>Pseudomonadati</taxon>
        <taxon>Pseudomonadota</taxon>
        <taxon>Alphaproteobacteria</taxon>
        <taxon>Rhodospirillales</taxon>
        <taxon>Roseiterribacteraceae</taxon>
        <taxon>Roseiterribacter</taxon>
    </lineage>
</organism>
<keyword evidence="2" id="KW-1185">Reference proteome</keyword>
<gene>
    <name evidence="1" type="ORF">TMPK1_36860</name>
</gene>
<accession>A0A8S8XHQ4</accession>
<evidence type="ECO:0000313" key="1">
    <source>
        <dbReference type="EMBL" id="GIL41449.1"/>
    </source>
</evidence>
<dbReference type="EMBL" id="BOPV01000001">
    <property type="protein sequence ID" value="GIL41449.1"/>
    <property type="molecule type" value="Genomic_DNA"/>
</dbReference>
<name>A0A8S8XHQ4_9PROT</name>
<reference evidence="1" key="1">
    <citation type="submission" date="2021-02" db="EMBL/GenBank/DDBJ databases">
        <title>Genome sequence of Rhodospirillales sp. strain TMPK1 isolated from soil.</title>
        <authorList>
            <person name="Nakai R."/>
            <person name="Kusada H."/>
            <person name="Tamaki H."/>
        </authorList>
    </citation>
    <scope>NUCLEOTIDE SEQUENCE</scope>
    <source>
        <strain evidence="1">TMPK1</strain>
    </source>
</reference>
<dbReference type="AlphaFoldDB" id="A0A8S8XHQ4"/>
<sequence>MNRLQAWYGAARDPAVRRSFVRDHLPGGDILVSGAGLHTPGLLADLEARPDIRVRALVDRLAATRREVYGLPVVTPDEAAAEKFDYVLLSHTSFEPEMTRQLVAAGVAPARIKPIYSSDAYQGLVAARPPRPVPDRSFDAIVVTTHSNTIVGDAELAGPFPPDRTLVCYMGRVETATGIPGYAWLDLQESIDDLVDVIRRVRPRVVYVRLGLLSKNYIPMYLKARVPDVRVIVEFYDVSASWRDQDALDLFGLDDTSLRMMRLCELATFESTDLVISKRGGPEWDRIVGSLSSPYELFFPQVRMAGEQQQRPATELRRLAFAGVLLPLHVLASMTQVGFVFLDVLDQLGATGRYEIDLFNSLHVPLAQEEYASYEAKYATGAVRYHPRLSYPDLMSRLGGYDFGWMCEVDPPAQIDRRVSVCNRFTGYLSAGLPPILDDSWSFVSQLVREYRAGITVSKVNPQTVDAALQAHDPNELRAGLGRLRTHMLAANDKVIERIARVADEPARPWLAPAA</sequence>
<dbReference type="Gene3D" id="3.40.50.720">
    <property type="entry name" value="NAD(P)-binding Rossmann-like Domain"/>
    <property type="match status" value="1"/>
</dbReference>
<proteinExistence type="predicted"/>
<dbReference type="Proteomes" id="UP000681075">
    <property type="component" value="Unassembled WGS sequence"/>
</dbReference>